<dbReference type="InterPro" id="IPR015422">
    <property type="entry name" value="PyrdxlP-dep_Trfase_small"/>
</dbReference>
<gene>
    <name evidence="7" type="ORF">PRZ01_07085</name>
</gene>
<dbReference type="Gene3D" id="1.10.10.10">
    <property type="entry name" value="Winged helix-like DNA-binding domain superfamily/Winged helix DNA-binding domain"/>
    <property type="match status" value="1"/>
</dbReference>
<evidence type="ECO:0000256" key="5">
    <source>
        <dbReference type="ARBA" id="ARBA00023163"/>
    </source>
</evidence>
<dbReference type="Pfam" id="PF00155">
    <property type="entry name" value="Aminotran_1_2"/>
    <property type="match status" value="1"/>
</dbReference>
<evidence type="ECO:0000313" key="7">
    <source>
        <dbReference type="EMBL" id="MDC8784951.1"/>
    </source>
</evidence>
<dbReference type="InterPro" id="IPR015421">
    <property type="entry name" value="PyrdxlP-dep_Trfase_major"/>
</dbReference>
<name>A0ABT5KQ24_9BURK</name>
<keyword evidence="7" id="KW-0808">Transferase</keyword>
<dbReference type="InterPro" id="IPR015424">
    <property type="entry name" value="PyrdxlP-dep_Trfase"/>
</dbReference>
<sequence>MPTNTSTPALSREASTPLAKQLAARYAERIQQRLLLPGQRLPSVRECARHHNVSPYTVVAAYDQLLAQGLLEARKQRGFFVRESMPTPARTPINAAPVRHTPVDASALIRGMFQADAKRAPGLGTLPAEWLDLPMIHTAMRKVLSEGDASAQLALHYGEPAGDARLRVALAQRLSDIGLNAAPEQIVTTVGATHALDLLTRSLLQPGDAVLVDDPGWAIEFARLSQAGMRLLPVPRGADGPDLAVMAQLVAQHAPKLYVTVSVLHNPTGNSLSLANAYQLLRMAEQGNFLIVEDDTYAFLAPTHMPRLSALDGLRRTVYVSGFSKILTPAWRVGYVAANSERIARLTELKLISTLTTSPVPERAVAHCLEKGLLRRHAERVMSHLDAARQRSLRLAVSAGCQAVTPAAGLFGWIDTGMDTERLAQRMMDQNWLIAPGALFSPTRRASTLMRINFATSQDAQFWKLLAQFRRDKSGRH</sequence>
<proteinExistence type="inferred from homology"/>
<evidence type="ECO:0000256" key="4">
    <source>
        <dbReference type="ARBA" id="ARBA00023125"/>
    </source>
</evidence>
<reference evidence="7 8" key="1">
    <citation type="submission" date="2022-10" db="EMBL/GenBank/DDBJ databases">
        <title>paucibacter sp. hw8 Genome sequencing.</title>
        <authorList>
            <person name="Park S."/>
        </authorList>
    </citation>
    <scope>NUCLEOTIDE SEQUENCE [LARGE SCALE GENOMIC DNA]</scope>
    <source>
        <strain evidence="8">hw8</strain>
    </source>
</reference>
<dbReference type="GO" id="GO:0008483">
    <property type="term" value="F:transaminase activity"/>
    <property type="evidence" value="ECO:0007669"/>
    <property type="project" value="UniProtKB-KW"/>
</dbReference>
<dbReference type="InterPro" id="IPR051446">
    <property type="entry name" value="HTH_trans_reg/aminotransferase"/>
</dbReference>
<dbReference type="PROSITE" id="PS50949">
    <property type="entry name" value="HTH_GNTR"/>
    <property type="match status" value="1"/>
</dbReference>
<organism evidence="7 8">
    <name type="scientific">Roseateles koreensis</name>
    <dbReference type="NCBI Taxonomy" id="2987526"/>
    <lineage>
        <taxon>Bacteria</taxon>
        <taxon>Pseudomonadati</taxon>
        <taxon>Pseudomonadota</taxon>
        <taxon>Betaproteobacteria</taxon>
        <taxon>Burkholderiales</taxon>
        <taxon>Sphaerotilaceae</taxon>
        <taxon>Roseateles</taxon>
    </lineage>
</organism>
<keyword evidence="2" id="KW-0663">Pyridoxal phosphate</keyword>
<dbReference type="SUPFAM" id="SSF46785">
    <property type="entry name" value="Winged helix' DNA-binding domain"/>
    <property type="match status" value="1"/>
</dbReference>
<dbReference type="Pfam" id="PF00392">
    <property type="entry name" value="GntR"/>
    <property type="match status" value="1"/>
</dbReference>
<dbReference type="CDD" id="cd00609">
    <property type="entry name" value="AAT_like"/>
    <property type="match status" value="1"/>
</dbReference>
<dbReference type="Proteomes" id="UP001219862">
    <property type="component" value="Unassembled WGS sequence"/>
</dbReference>
<dbReference type="PANTHER" id="PTHR46577:SF2">
    <property type="entry name" value="TRANSCRIPTIONAL REGULATORY PROTEIN"/>
    <property type="match status" value="1"/>
</dbReference>
<comment type="caution">
    <text evidence="7">The sequence shown here is derived from an EMBL/GenBank/DDBJ whole genome shotgun (WGS) entry which is preliminary data.</text>
</comment>
<comment type="similarity">
    <text evidence="1">In the C-terminal section; belongs to the class-I pyridoxal-phosphate-dependent aminotransferase family.</text>
</comment>
<evidence type="ECO:0000313" key="8">
    <source>
        <dbReference type="Proteomes" id="UP001219862"/>
    </source>
</evidence>
<dbReference type="InterPro" id="IPR036388">
    <property type="entry name" value="WH-like_DNA-bd_sf"/>
</dbReference>
<dbReference type="InterPro" id="IPR000524">
    <property type="entry name" value="Tscrpt_reg_HTH_GntR"/>
</dbReference>
<dbReference type="SUPFAM" id="SSF53383">
    <property type="entry name" value="PLP-dependent transferases"/>
    <property type="match status" value="1"/>
</dbReference>
<dbReference type="RefSeq" id="WP_273596071.1">
    <property type="nucleotide sequence ID" value="NZ_JAQQXS010000005.1"/>
</dbReference>
<dbReference type="SMART" id="SM00345">
    <property type="entry name" value="HTH_GNTR"/>
    <property type="match status" value="1"/>
</dbReference>
<dbReference type="CDD" id="cd07377">
    <property type="entry name" value="WHTH_GntR"/>
    <property type="match status" value="1"/>
</dbReference>
<dbReference type="PANTHER" id="PTHR46577">
    <property type="entry name" value="HTH-TYPE TRANSCRIPTIONAL REGULATORY PROTEIN GABR"/>
    <property type="match status" value="1"/>
</dbReference>
<keyword evidence="5" id="KW-0804">Transcription</keyword>
<keyword evidence="8" id="KW-1185">Reference proteome</keyword>
<protein>
    <submittedName>
        <fullName evidence="7">PLP-dependent aminotransferase family protein</fullName>
    </submittedName>
</protein>
<dbReference type="InterPro" id="IPR004839">
    <property type="entry name" value="Aminotransferase_I/II_large"/>
</dbReference>
<dbReference type="Gene3D" id="3.90.1150.10">
    <property type="entry name" value="Aspartate Aminotransferase, domain 1"/>
    <property type="match status" value="1"/>
</dbReference>
<feature type="domain" description="HTH gntR-type" evidence="6">
    <location>
        <begin position="16"/>
        <end position="84"/>
    </location>
</feature>
<keyword evidence="7" id="KW-0032">Aminotransferase</keyword>
<evidence type="ECO:0000256" key="3">
    <source>
        <dbReference type="ARBA" id="ARBA00023015"/>
    </source>
</evidence>
<keyword evidence="4" id="KW-0238">DNA-binding</keyword>
<evidence type="ECO:0000256" key="1">
    <source>
        <dbReference type="ARBA" id="ARBA00005384"/>
    </source>
</evidence>
<keyword evidence="3" id="KW-0805">Transcription regulation</keyword>
<evidence type="ECO:0000256" key="2">
    <source>
        <dbReference type="ARBA" id="ARBA00022898"/>
    </source>
</evidence>
<dbReference type="EMBL" id="JAQQXS010000005">
    <property type="protein sequence ID" value="MDC8784951.1"/>
    <property type="molecule type" value="Genomic_DNA"/>
</dbReference>
<dbReference type="Gene3D" id="3.40.640.10">
    <property type="entry name" value="Type I PLP-dependent aspartate aminotransferase-like (Major domain)"/>
    <property type="match status" value="1"/>
</dbReference>
<dbReference type="InterPro" id="IPR036390">
    <property type="entry name" value="WH_DNA-bd_sf"/>
</dbReference>
<evidence type="ECO:0000259" key="6">
    <source>
        <dbReference type="PROSITE" id="PS50949"/>
    </source>
</evidence>
<accession>A0ABT5KQ24</accession>